<dbReference type="PANTHER" id="PTHR30244">
    <property type="entry name" value="TRANSAMINASE"/>
    <property type="match status" value="1"/>
</dbReference>
<evidence type="ECO:0008006" key="6">
    <source>
        <dbReference type="Google" id="ProtNLM"/>
    </source>
</evidence>
<dbReference type="SUPFAM" id="SSF53383">
    <property type="entry name" value="PLP-dependent transferases"/>
    <property type="match status" value="1"/>
</dbReference>
<dbReference type="InterPro" id="IPR015421">
    <property type="entry name" value="PyrdxlP-dep_Trfase_major"/>
</dbReference>
<dbReference type="GO" id="GO:0008483">
    <property type="term" value="F:transaminase activity"/>
    <property type="evidence" value="ECO:0007669"/>
    <property type="project" value="TreeGrafter"/>
</dbReference>
<dbReference type="GO" id="GO:0030170">
    <property type="term" value="F:pyridoxal phosphate binding"/>
    <property type="evidence" value="ECO:0007669"/>
    <property type="project" value="TreeGrafter"/>
</dbReference>
<dbReference type="InterPro" id="IPR015422">
    <property type="entry name" value="PyrdxlP-dep_Trfase_small"/>
</dbReference>
<evidence type="ECO:0000313" key="5">
    <source>
        <dbReference type="Proteomes" id="UP000177370"/>
    </source>
</evidence>
<feature type="modified residue" description="N6-(pyridoxal phosphate)lysine" evidence="2">
    <location>
        <position position="170"/>
    </location>
</feature>
<dbReference type="Gene3D" id="3.40.640.10">
    <property type="entry name" value="Type I PLP-dependent aspartate aminotransferase-like (Major domain)"/>
    <property type="match status" value="1"/>
</dbReference>
<keyword evidence="2 3" id="KW-0663">Pyridoxal phosphate</keyword>
<dbReference type="InterPro" id="IPR000653">
    <property type="entry name" value="DegT/StrS_aminotransferase"/>
</dbReference>
<evidence type="ECO:0000256" key="3">
    <source>
        <dbReference type="RuleBase" id="RU004508"/>
    </source>
</evidence>
<organism evidence="4 5">
    <name type="scientific">Candidatus Nomurabacteria bacterium RIFCSPHIGHO2_01_FULL_40_24b</name>
    <dbReference type="NCBI Taxonomy" id="1801739"/>
    <lineage>
        <taxon>Bacteria</taxon>
        <taxon>Candidatus Nomuraibacteriota</taxon>
    </lineage>
</organism>
<dbReference type="EMBL" id="MFTP01000012">
    <property type="protein sequence ID" value="OGI65828.1"/>
    <property type="molecule type" value="Genomic_DNA"/>
</dbReference>
<dbReference type="CDD" id="cd00616">
    <property type="entry name" value="AHBA_syn"/>
    <property type="match status" value="1"/>
</dbReference>
<reference evidence="4 5" key="1">
    <citation type="journal article" date="2016" name="Nat. Commun.">
        <title>Thousands of microbial genomes shed light on interconnected biogeochemical processes in an aquifer system.</title>
        <authorList>
            <person name="Anantharaman K."/>
            <person name="Brown C.T."/>
            <person name="Hug L.A."/>
            <person name="Sharon I."/>
            <person name="Castelle C.J."/>
            <person name="Probst A.J."/>
            <person name="Thomas B.C."/>
            <person name="Singh A."/>
            <person name="Wilkins M.J."/>
            <person name="Karaoz U."/>
            <person name="Brodie E.L."/>
            <person name="Williams K.H."/>
            <person name="Hubbard S.S."/>
            <person name="Banfield J.F."/>
        </authorList>
    </citation>
    <scope>NUCLEOTIDE SEQUENCE [LARGE SCALE GENOMIC DNA]</scope>
</reference>
<name>A0A1F6V871_9BACT</name>
<protein>
    <recommendedName>
        <fullName evidence="6">Aminotransferase DegT</fullName>
    </recommendedName>
</protein>
<evidence type="ECO:0000313" key="4">
    <source>
        <dbReference type="EMBL" id="OGI65828.1"/>
    </source>
</evidence>
<evidence type="ECO:0000256" key="2">
    <source>
        <dbReference type="PIRSR" id="PIRSR000390-2"/>
    </source>
</evidence>
<dbReference type="PANTHER" id="PTHR30244:SF34">
    <property type="entry name" value="DTDP-4-AMINO-4,6-DIDEOXYGALACTOSE TRANSAMINASE"/>
    <property type="match status" value="1"/>
</dbReference>
<dbReference type="AlphaFoldDB" id="A0A1F6V871"/>
<dbReference type="Gene3D" id="3.90.1150.10">
    <property type="entry name" value="Aspartate Aminotransferase, domain 1"/>
    <property type="match status" value="1"/>
</dbReference>
<feature type="active site" description="Proton acceptor" evidence="1">
    <location>
        <position position="170"/>
    </location>
</feature>
<dbReference type="GO" id="GO:0000271">
    <property type="term" value="P:polysaccharide biosynthetic process"/>
    <property type="evidence" value="ECO:0007669"/>
    <property type="project" value="TreeGrafter"/>
</dbReference>
<comment type="caution">
    <text evidence="4">The sequence shown here is derived from an EMBL/GenBank/DDBJ whole genome shotgun (WGS) entry which is preliminary data.</text>
</comment>
<evidence type="ECO:0000256" key="1">
    <source>
        <dbReference type="PIRSR" id="PIRSR000390-1"/>
    </source>
</evidence>
<sequence length="358" mass="40834">MIPVLKPTIDKRTKKELLKVLDSGWWGFGPKTLEFEKKFAEYVGTKYCVATNSGTSALDLCLKVYNIKGGELITTPMTFVSDAIVGEWNNMDVTFADIDPNTLCLDPKSLVITKKTKAIITVDSHGRLADIKGIRKKFKGLIIEDAAHAMYTPGAGKDADITIWSFQAVKSMPMWDGGAITTNDEKIYKKLRTLTWLGVEKSTYERAVGKKYTWDYDIIQSQGIKAYMTDTQAVVGLGQLRRLEKTNARRREIESMYNKAFKNMPQIKIPMHSHTVQYYTMKCENRNELSEFLADHDIVTSVHFKPLSEMTYWKKAVKRPLPVNDRVWLKLLTLPVHDALTNKGVKFIIKKVKEFYAK</sequence>
<accession>A0A1F6V871</accession>
<proteinExistence type="inferred from homology"/>
<comment type="similarity">
    <text evidence="3">Belongs to the DegT/DnrJ/EryC1 family.</text>
</comment>
<dbReference type="Proteomes" id="UP000177370">
    <property type="component" value="Unassembled WGS sequence"/>
</dbReference>
<gene>
    <name evidence="4" type="ORF">A2647_00410</name>
</gene>
<dbReference type="Pfam" id="PF01041">
    <property type="entry name" value="DegT_DnrJ_EryC1"/>
    <property type="match status" value="1"/>
</dbReference>
<dbReference type="PIRSF" id="PIRSF000390">
    <property type="entry name" value="PLP_StrS"/>
    <property type="match status" value="1"/>
</dbReference>
<dbReference type="InterPro" id="IPR015424">
    <property type="entry name" value="PyrdxlP-dep_Trfase"/>
</dbReference>